<dbReference type="SMART" id="SM00704">
    <property type="entry name" value="ZnF_CDGSH"/>
    <property type="match status" value="2"/>
</dbReference>
<evidence type="ECO:0000259" key="5">
    <source>
        <dbReference type="SMART" id="SM00704"/>
    </source>
</evidence>
<keyword evidence="7" id="KW-1185">Reference proteome</keyword>
<evidence type="ECO:0000256" key="4">
    <source>
        <dbReference type="ARBA" id="ARBA00023014"/>
    </source>
</evidence>
<dbReference type="GO" id="GO:0005737">
    <property type="term" value="C:cytoplasm"/>
    <property type="evidence" value="ECO:0007669"/>
    <property type="project" value="UniProtKB-ARBA"/>
</dbReference>
<feature type="domain" description="Iron-binding zinc finger CDGSH type" evidence="5">
    <location>
        <begin position="9"/>
        <end position="45"/>
    </location>
</feature>
<proteinExistence type="predicted"/>
<dbReference type="GO" id="GO:0046872">
    <property type="term" value="F:metal ion binding"/>
    <property type="evidence" value="ECO:0007669"/>
    <property type="project" value="UniProtKB-KW"/>
</dbReference>
<dbReference type="Proteomes" id="UP000092952">
    <property type="component" value="Chromosome"/>
</dbReference>
<evidence type="ECO:0000256" key="1">
    <source>
        <dbReference type="ARBA" id="ARBA00022714"/>
    </source>
</evidence>
<name>A0A1B1YQ88_9GAMM</name>
<dbReference type="AlphaFoldDB" id="A0A1B1YQ88"/>
<dbReference type="OrthoDB" id="9795032at2"/>
<dbReference type="PANTHER" id="PTHR46491">
    <property type="entry name" value="CDGSH IRON SULFUR DOMAIN PROTEIN HOMOLOG"/>
    <property type="match status" value="1"/>
</dbReference>
<keyword evidence="4" id="KW-0411">Iron-sulfur</keyword>
<gene>
    <name evidence="6" type="ORF">PG2T_01185</name>
</gene>
<feature type="domain" description="Iron-binding zinc finger CDGSH type" evidence="5">
    <location>
        <begin position="46"/>
        <end position="78"/>
    </location>
</feature>
<accession>A0A1B1YQ88</accession>
<reference evidence="7" key="1">
    <citation type="submission" date="2016-03" db="EMBL/GenBank/DDBJ databases">
        <title>Complete genome sequence of Solimmundus cernigliae, representing a novel lineage of polycyclic aromatic hydrocarbon degraders within the Gammaproteobacteria.</title>
        <authorList>
            <person name="Singleton D.R."/>
            <person name="Dickey A.N."/>
            <person name="Scholl E.H."/>
            <person name="Wright F.A."/>
            <person name="Aitken M.D."/>
        </authorList>
    </citation>
    <scope>NUCLEOTIDE SEQUENCE [LARGE SCALE GENOMIC DNA]</scope>
    <source>
        <strain evidence="7">TR3.2</strain>
    </source>
</reference>
<dbReference type="PANTHER" id="PTHR46491:SF3">
    <property type="entry name" value="CDGSH IRON-SULFUR DOMAIN-CONTAINING PROTEIN 3, MITOCHONDRIAL"/>
    <property type="match status" value="1"/>
</dbReference>
<dbReference type="Gene3D" id="3.40.5.90">
    <property type="entry name" value="CDGSH iron-sulfur domain, mitoNEET-type"/>
    <property type="match status" value="2"/>
</dbReference>
<sequence>MSDPQVAQKSPYVEQTEPGTYWWCACGKSGDQPFCDGAHKGTAFTPLQQDVAEAGTLAWCGCKHTKTPPFCDGSHRAL</sequence>
<dbReference type="KEGG" id="gbi:PG2T_01185"/>
<dbReference type="EMBL" id="CP014671">
    <property type="protein sequence ID" value="ANX02940.1"/>
    <property type="molecule type" value="Genomic_DNA"/>
</dbReference>
<keyword evidence="3" id="KW-0408">Iron</keyword>
<keyword evidence="2" id="KW-0479">Metal-binding</keyword>
<evidence type="ECO:0000256" key="2">
    <source>
        <dbReference type="ARBA" id="ARBA00022723"/>
    </source>
</evidence>
<evidence type="ECO:0000256" key="3">
    <source>
        <dbReference type="ARBA" id="ARBA00023004"/>
    </source>
</evidence>
<organism evidence="6 7">
    <name type="scientific">Immundisolibacter cernigliae</name>
    <dbReference type="NCBI Taxonomy" id="1810504"/>
    <lineage>
        <taxon>Bacteria</taxon>
        <taxon>Pseudomonadati</taxon>
        <taxon>Pseudomonadota</taxon>
        <taxon>Gammaproteobacteria</taxon>
        <taxon>Immundisolibacterales</taxon>
        <taxon>Immundisolibacteraceae</taxon>
        <taxon>Immundisolibacter</taxon>
    </lineage>
</organism>
<dbReference type="RefSeq" id="WP_068802453.1">
    <property type="nucleotide sequence ID" value="NZ_CP014671.1"/>
</dbReference>
<dbReference type="InParanoid" id="A0A1B1YQ88"/>
<evidence type="ECO:0000313" key="6">
    <source>
        <dbReference type="EMBL" id="ANX02940.1"/>
    </source>
</evidence>
<dbReference type="Pfam" id="PF09360">
    <property type="entry name" value="zf-CDGSH"/>
    <property type="match status" value="2"/>
</dbReference>
<dbReference type="STRING" id="1810504.PG2T_01185"/>
<protein>
    <recommendedName>
        <fullName evidence="5">Iron-binding zinc finger CDGSH type domain-containing protein</fullName>
    </recommendedName>
</protein>
<dbReference type="InterPro" id="IPR018967">
    <property type="entry name" value="FeS-contain_CDGSH-typ"/>
</dbReference>
<evidence type="ECO:0000313" key="7">
    <source>
        <dbReference type="Proteomes" id="UP000092952"/>
    </source>
</evidence>
<dbReference type="GO" id="GO:0051537">
    <property type="term" value="F:2 iron, 2 sulfur cluster binding"/>
    <property type="evidence" value="ECO:0007669"/>
    <property type="project" value="UniProtKB-KW"/>
</dbReference>
<keyword evidence="1" id="KW-0001">2Fe-2S</keyword>
<dbReference type="InterPro" id="IPR052950">
    <property type="entry name" value="CISD"/>
</dbReference>
<dbReference type="InterPro" id="IPR042216">
    <property type="entry name" value="MitoNEET_CISD"/>
</dbReference>